<comment type="caution">
    <text evidence="1">The sequence shown here is derived from an EMBL/GenBank/DDBJ whole genome shotgun (WGS) entry which is preliminary data.</text>
</comment>
<dbReference type="Pfam" id="PF13489">
    <property type="entry name" value="Methyltransf_23"/>
    <property type="match status" value="1"/>
</dbReference>
<accession>A0ABT3TDH7</accession>
<keyword evidence="1" id="KW-0808">Transferase</keyword>
<dbReference type="EMBL" id="SHNN01000001">
    <property type="protein sequence ID" value="MCX2979880.1"/>
    <property type="molecule type" value="Genomic_DNA"/>
</dbReference>
<keyword evidence="1" id="KW-0489">Methyltransferase</keyword>
<evidence type="ECO:0000313" key="2">
    <source>
        <dbReference type="Proteomes" id="UP001143362"/>
    </source>
</evidence>
<name>A0ABT3TDH7_9GAMM</name>
<dbReference type="PANTHER" id="PTHR43861:SF1">
    <property type="entry name" value="TRANS-ACONITATE 2-METHYLTRANSFERASE"/>
    <property type="match status" value="1"/>
</dbReference>
<dbReference type="GO" id="GO:0032259">
    <property type="term" value="P:methylation"/>
    <property type="evidence" value="ECO:0007669"/>
    <property type="project" value="UniProtKB-KW"/>
</dbReference>
<sequence>MSYADLTFRDKNPIKRWLQEQRLVSAVQLCGQSRSTPDTICDFGSGNGELCKLLAGHYQNTKLICYEPMPSLLSEARENLATLASVEFCDDIRKVTSGTVDVVFCLEVFEHLPPAQTSEALETICDLLKPDGKIVIGVPVEVGIPALYKGIFRMSRRYGGFDASLKNVVSAFLWRPPKTRPTHEIAPGFSYYFEHMGFDFRRFREILGGYFHPLKVSSSPFTALGTALMPEVYFVAENPKKPQQPEAESSV</sequence>
<organism evidence="1 2">
    <name type="scientific">Candidatus Litorirhabdus singularis</name>
    <dbReference type="NCBI Taxonomy" id="2518993"/>
    <lineage>
        <taxon>Bacteria</taxon>
        <taxon>Pseudomonadati</taxon>
        <taxon>Pseudomonadota</taxon>
        <taxon>Gammaproteobacteria</taxon>
        <taxon>Cellvibrionales</taxon>
        <taxon>Halieaceae</taxon>
        <taxon>Candidatus Litorirhabdus</taxon>
    </lineage>
</organism>
<dbReference type="RefSeq" id="WP_279243869.1">
    <property type="nucleotide sequence ID" value="NZ_SHNN01000001.1"/>
</dbReference>
<gene>
    <name evidence="1" type="ORF">EYC98_03270</name>
</gene>
<evidence type="ECO:0000313" key="1">
    <source>
        <dbReference type="EMBL" id="MCX2979880.1"/>
    </source>
</evidence>
<dbReference type="GO" id="GO:0008168">
    <property type="term" value="F:methyltransferase activity"/>
    <property type="evidence" value="ECO:0007669"/>
    <property type="project" value="UniProtKB-KW"/>
</dbReference>
<reference evidence="1" key="1">
    <citation type="submission" date="2019-02" db="EMBL/GenBank/DDBJ databases">
        <authorList>
            <person name="Li S.-H."/>
        </authorList>
    </citation>
    <scope>NUCLEOTIDE SEQUENCE</scope>
    <source>
        <strain evidence="1">IMCC14734</strain>
    </source>
</reference>
<dbReference type="PANTHER" id="PTHR43861">
    <property type="entry name" value="TRANS-ACONITATE 2-METHYLTRANSFERASE-RELATED"/>
    <property type="match status" value="1"/>
</dbReference>
<proteinExistence type="predicted"/>
<keyword evidence="2" id="KW-1185">Reference proteome</keyword>
<dbReference type="Proteomes" id="UP001143362">
    <property type="component" value="Unassembled WGS sequence"/>
</dbReference>
<dbReference type="SUPFAM" id="SSF53335">
    <property type="entry name" value="S-adenosyl-L-methionine-dependent methyltransferases"/>
    <property type="match status" value="1"/>
</dbReference>
<dbReference type="InterPro" id="IPR029063">
    <property type="entry name" value="SAM-dependent_MTases_sf"/>
</dbReference>
<dbReference type="Gene3D" id="3.40.50.150">
    <property type="entry name" value="Vaccinia Virus protein VP39"/>
    <property type="match status" value="1"/>
</dbReference>
<dbReference type="CDD" id="cd02440">
    <property type="entry name" value="AdoMet_MTases"/>
    <property type="match status" value="1"/>
</dbReference>
<protein>
    <submittedName>
        <fullName evidence="1">Class I SAM-dependent methyltransferase</fullName>
    </submittedName>
</protein>